<dbReference type="KEGG" id="cnc:CNE_BB1p07840"/>
<name>F8GXY1_CUPNN</name>
<dbReference type="HOGENOM" id="CLU_810663_0_0_4"/>
<organism evidence="1 2">
    <name type="scientific">Cupriavidus necator (strain ATCC 43291 / DSM 13513 / CCUG 52238 / LMG 8453 / N-1)</name>
    <name type="common">Ralstonia eutropha</name>
    <dbReference type="NCBI Taxonomy" id="1042878"/>
    <lineage>
        <taxon>Bacteria</taxon>
        <taxon>Pseudomonadati</taxon>
        <taxon>Pseudomonadota</taxon>
        <taxon>Betaproteobacteria</taxon>
        <taxon>Burkholderiales</taxon>
        <taxon>Burkholderiaceae</taxon>
        <taxon>Cupriavidus</taxon>
    </lineage>
</organism>
<evidence type="ECO:0000313" key="2">
    <source>
        <dbReference type="Proteomes" id="UP000006798"/>
    </source>
</evidence>
<dbReference type="EMBL" id="CP002879">
    <property type="protein sequence ID" value="AEI82201.1"/>
    <property type="molecule type" value="Genomic_DNA"/>
</dbReference>
<sequence>MPIGFWCSWRFCPVCEGRPWAIRSAASEPSAASCAGFRSGKYFSVNTADNMIEPVTVDAAKLTVTYQSDGAVDTLTADSSQACRFVNPDSQYGYDMVVGKAGVALLRDVRGSTTSARLLVPAQKVPADQKVGEWVGLTYATTSTSAGKLVPSRVNLTLAAGNKATAGTRCYAGSNPCYVFTDADLPVFTEDANGLSTTQSSSGQGYSISFVGTDGRVSMFTTRPGGFSVYSKAYTMTLPTVGSTSSYWDSTLVNTGAMSTFESYSNRIDSVNTTANSYTRTRIEDGRVDTWTINNPVVGLRHRDAATGVNETIGLRIPALGLSVSIAANVAQNFFSLSMDRP</sequence>
<reference evidence="1 2" key="1">
    <citation type="journal article" date="2011" name="J. Bacteriol.">
        <title>Complete genome sequence of the type strain Cupriavidus necator N-1.</title>
        <authorList>
            <person name="Poehlein A."/>
            <person name="Kusian B."/>
            <person name="Friedrich B."/>
            <person name="Daniel R."/>
            <person name="Bowien B."/>
        </authorList>
    </citation>
    <scope>NUCLEOTIDE SEQUENCE [LARGE SCALE GENOMIC DNA]</scope>
    <source>
        <strain evidence="2">ATCC 43291 / DSM 13513 / CCUG 52238 / LMG 8453 / N-1</strain>
        <plasmid evidence="1 2">pBB1</plasmid>
    </source>
</reference>
<dbReference type="GeneID" id="34312594"/>
<gene>
    <name evidence="1" type="ordered locus">CNE_BB1p07840</name>
</gene>
<proteinExistence type="predicted"/>
<geneLocation type="plasmid" evidence="1 2">
    <name>pBB1</name>
</geneLocation>
<keyword evidence="1" id="KW-0614">Plasmid</keyword>
<dbReference type="Proteomes" id="UP000006798">
    <property type="component" value="Plasmid pBB1"/>
</dbReference>
<dbReference type="AlphaFoldDB" id="F8GXY1"/>
<protein>
    <submittedName>
        <fullName evidence="1">Uncharacterized protein</fullName>
    </submittedName>
</protein>
<accession>F8GXY1</accession>
<evidence type="ECO:0000313" key="1">
    <source>
        <dbReference type="EMBL" id="AEI82201.1"/>
    </source>
</evidence>
<dbReference type="RefSeq" id="WP_013959236.1">
    <property type="nucleotide sequence ID" value="NC_015727.1"/>
</dbReference>